<protein>
    <submittedName>
        <fullName evidence="1">Uncharacterized protein</fullName>
    </submittedName>
</protein>
<dbReference type="GO" id="GO:0003676">
    <property type="term" value="F:nucleic acid binding"/>
    <property type="evidence" value="ECO:0007669"/>
    <property type="project" value="InterPro"/>
</dbReference>
<organism evidence="1">
    <name type="scientific">uncultured Caudovirales phage</name>
    <dbReference type="NCBI Taxonomy" id="2100421"/>
    <lineage>
        <taxon>Viruses</taxon>
        <taxon>Duplodnaviria</taxon>
        <taxon>Heunggongvirae</taxon>
        <taxon>Uroviricota</taxon>
        <taxon>Caudoviricetes</taxon>
        <taxon>Peduoviridae</taxon>
        <taxon>Maltschvirus</taxon>
        <taxon>Maltschvirus maltsch</taxon>
    </lineage>
</organism>
<gene>
    <name evidence="1" type="ORF">UFOVP330_77</name>
</gene>
<name>A0A6J5LZJ8_9CAUD</name>
<proteinExistence type="predicted"/>
<reference evidence="1" key="1">
    <citation type="submission" date="2020-04" db="EMBL/GenBank/DDBJ databases">
        <authorList>
            <person name="Chiriac C."/>
            <person name="Salcher M."/>
            <person name="Ghai R."/>
            <person name="Kavagutti S V."/>
        </authorList>
    </citation>
    <scope>NUCLEOTIDE SEQUENCE</scope>
</reference>
<evidence type="ECO:0000313" key="1">
    <source>
        <dbReference type="EMBL" id="CAB4138487.1"/>
    </source>
</evidence>
<dbReference type="InterPro" id="IPR011856">
    <property type="entry name" value="tRNA_endonuc-like_dom_sf"/>
</dbReference>
<accession>A0A6J5LZJ8</accession>
<dbReference type="EMBL" id="LR796344">
    <property type="protein sequence ID" value="CAB4138487.1"/>
    <property type="molecule type" value="Genomic_DNA"/>
</dbReference>
<dbReference type="Gene3D" id="3.40.1350.10">
    <property type="match status" value="1"/>
</dbReference>
<sequence>MVSSESIGRAGEFLAASVLEARGIRVSHVAMHGTDLWVETPTGRMLRVQVKTASRPSKLERHRLKQYYRFLFREPSRTIPAPHLHFVVALDIQLMLVVDGAGKNRRFAVEDFTEEAQEASILKHLY</sequence>